<sequence>MARTIQEAGFFLMIPVSRQDWLEKKRLLLVLWLYGQCSKDLTGWENAGLLYKPLHFYIIFCWHYN</sequence>
<gene>
    <name evidence="1" type="ORF">DXC51_17405</name>
</gene>
<reference evidence="1 2" key="1">
    <citation type="submission" date="2018-08" db="EMBL/GenBank/DDBJ databases">
        <title>A genome reference for cultivated species of the human gut microbiota.</title>
        <authorList>
            <person name="Zou Y."/>
            <person name="Xue W."/>
            <person name="Luo G."/>
        </authorList>
    </citation>
    <scope>NUCLEOTIDE SEQUENCE [LARGE SCALE GENOMIC DNA]</scope>
    <source>
        <strain evidence="1 2">TF05-5AC</strain>
    </source>
</reference>
<organism evidence="1 2">
    <name type="scientific">Eisenbergiella massiliensis</name>
    <dbReference type="NCBI Taxonomy" id="1720294"/>
    <lineage>
        <taxon>Bacteria</taxon>
        <taxon>Bacillati</taxon>
        <taxon>Bacillota</taxon>
        <taxon>Clostridia</taxon>
        <taxon>Lachnospirales</taxon>
        <taxon>Lachnospiraceae</taxon>
        <taxon>Eisenbergiella</taxon>
    </lineage>
</organism>
<dbReference type="EMBL" id="QVLV01000012">
    <property type="protein sequence ID" value="RGE58268.1"/>
    <property type="molecule type" value="Genomic_DNA"/>
</dbReference>
<dbReference type="RefSeq" id="WP_102288356.1">
    <property type="nucleotide sequence ID" value="NZ_JBKUNB010000030.1"/>
</dbReference>
<evidence type="ECO:0000313" key="1">
    <source>
        <dbReference type="EMBL" id="RGE58268.1"/>
    </source>
</evidence>
<protein>
    <submittedName>
        <fullName evidence="1">Uncharacterized protein</fullName>
    </submittedName>
</protein>
<proteinExistence type="predicted"/>
<dbReference type="Proteomes" id="UP000260812">
    <property type="component" value="Unassembled WGS sequence"/>
</dbReference>
<evidence type="ECO:0000313" key="2">
    <source>
        <dbReference type="Proteomes" id="UP000260812"/>
    </source>
</evidence>
<dbReference type="AlphaFoldDB" id="A0A3E3I1C6"/>
<name>A0A3E3I1C6_9FIRM</name>
<comment type="caution">
    <text evidence="1">The sequence shown here is derived from an EMBL/GenBank/DDBJ whole genome shotgun (WGS) entry which is preliminary data.</text>
</comment>
<keyword evidence="2" id="KW-1185">Reference proteome</keyword>
<accession>A0A3E3I1C6</accession>